<comment type="caution">
    <text evidence="3">The sequence shown here is derived from an EMBL/GenBank/DDBJ whole genome shotgun (WGS) entry which is preliminary data.</text>
</comment>
<dbReference type="EMBL" id="MUKB01000109">
    <property type="protein sequence ID" value="OPX17553.1"/>
    <property type="molecule type" value="Genomic_DNA"/>
</dbReference>
<gene>
    <name evidence="3" type="ORF">BXT86_05880</name>
</gene>
<dbReference type="InterPro" id="IPR025965">
    <property type="entry name" value="FlgD/Vpr_Ig-like"/>
</dbReference>
<dbReference type="InterPro" id="IPR011628">
    <property type="entry name" value="Cleaved_adhesin"/>
</dbReference>
<dbReference type="Pfam" id="PF13860">
    <property type="entry name" value="FlgD_ig"/>
    <property type="match status" value="1"/>
</dbReference>
<reference evidence="4" key="1">
    <citation type="submission" date="2017-01" db="EMBL/GenBank/DDBJ databases">
        <title>Novel pathways for hydrocarbon cycling and metabolic interdependencies in hydrothermal sediment communities.</title>
        <authorList>
            <person name="Dombrowski N."/>
            <person name="Seitz K."/>
            <person name="Teske A."/>
            <person name="Baker B."/>
        </authorList>
    </citation>
    <scope>NUCLEOTIDE SEQUENCE [LARGE SCALE GENOMIC DNA]</scope>
</reference>
<dbReference type="InterPro" id="IPR013783">
    <property type="entry name" value="Ig-like_fold"/>
</dbReference>
<dbReference type="Pfam" id="PF07675">
    <property type="entry name" value="Cleaved_Adhesin"/>
    <property type="match status" value="1"/>
</dbReference>
<organism evidence="3 4">
    <name type="scientific">candidate division WOR-3 bacterium 4484_100</name>
    <dbReference type="NCBI Taxonomy" id="1936077"/>
    <lineage>
        <taxon>Bacteria</taxon>
        <taxon>Bacteria division WOR-3</taxon>
    </lineage>
</organism>
<evidence type="ECO:0000259" key="2">
    <source>
        <dbReference type="Pfam" id="PF13860"/>
    </source>
</evidence>
<dbReference type="Gene3D" id="2.60.40.4070">
    <property type="match status" value="1"/>
</dbReference>
<evidence type="ECO:0008006" key="5">
    <source>
        <dbReference type="Google" id="ProtNLM"/>
    </source>
</evidence>
<protein>
    <recommendedName>
        <fullName evidence="5">FlgD Ig-like domain-containing protein</fullName>
    </recommendedName>
</protein>
<dbReference type="Proteomes" id="UP000191663">
    <property type="component" value="Unassembled WGS sequence"/>
</dbReference>
<name>A0A1V4QDX2_UNCW3</name>
<dbReference type="InterPro" id="IPR026444">
    <property type="entry name" value="Secre_tail"/>
</dbReference>
<dbReference type="AlphaFoldDB" id="A0A1V4QDX2"/>
<feature type="domain" description="Cleaved adhesin" evidence="1">
    <location>
        <begin position="140"/>
        <end position="222"/>
    </location>
</feature>
<dbReference type="Gene3D" id="2.60.40.10">
    <property type="entry name" value="Immunoglobulins"/>
    <property type="match status" value="1"/>
</dbReference>
<evidence type="ECO:0000313" key="3">
    <source>
        <dbReference type="EMBL" id="OPX17553.1"/>
    </source>
</evidence>
<proteinExistence type="predicted"/>
<sequence length="549" mass="60285">TGKDNDFGAGRIDALAAINATPEPGAPSKPTIISPFDFAELPTLTPTLKFTTTDPQGDDVIYKVYWDTDTAFSSPESSITSPYASGAIVQFTFPTPLTNGMTYWWKVRATDTTNSGYWSGTTNPSSFTINTSLGFIEDTLLSEDFESGIPAGWTVIDGNGDGEQWQAGTTNDIGTYPPPNYGTSYAFYSDDDAGNGVVNNNEELISPAIYIPASAANLQLQYGYGFRVYQVGEVFDVKVRFFSGGSWTGWTTVATYTTSNSGTETIDLTSYLPADSVQVEWMYHDESSSSHWGYATACDNVLLSYSYTYQNNTGDVVSSPVVFNDLSATYPRNYWGDVVWHKASAGDSIGIQVEYFNGATWQLIPDALIPNNSVGNFTNLAVDTVSLANVTDTVTYNTLRLRALANVTDTVTYNTLRLRALLYRITKSPGEPALLDWEVGNLTNYIGIAEQRIGDSDKILYININPTICSRALTITYSIGSNNLDEVELRVYDATGRLVKKFDRLSAKPFSKITWDGRDNAGRLISSGVYFVQIYTKDQQQVKKAILLR</sequence>
<accession>A0A1V4QDX2</accession>
<feature type="non-terminal residue" evidence="3">
    <location>
        <position position="1"/>
    </location>
</feature>
<dbReference type="Gene3D" id="2.60.120.200">
    <property type="match status" value="1"/>
</dbReference>
<feature type="domain" description="FlgD/Vpr Ig-like" evidence="2">
    <location>
        <begin position="482"/>
        <end position="538"/>
    </location>
</feature>
<dbReference type="NCBIfam" id="TIGR04183">
    <property type="entry name" value="Por_Secre_tail"/>
    <property type="match status" value="1"/>
</dbReference>
<evidence type="ECO:0000313" key="4">
    <source>
        <dbReference type="Proteomes" id="UP000191663"/>
    </source>
</evidence>
<evidence type="ECO:0000259" key="1">
    <source>
        <dbReference type="Pfam" id="PF07675"/>
    </source>
</evidence>